<organism evidence="1">
    <name type="scientific">Saccharum spontaneum</name>
    <name type="common">Wild sugarcane</name>
    <dbReference type="NCBI Taxonomy" id="62335"/>
    <lineage>
        <taxon>Eukaryota</taxon>
        <taxon>Viridiplantae</taxon>
        <taxon>Streptophyta</taxon>
        <taxon>Embryophyta</taxon>
        <taxon>Tracheophyta</taxon>
        <taxon>Spermatophyta</taxon>
        <taxon>Magnoliopsida</taxon>
        <taxon>Liliopsida</taxon>
        <taxon>Poales</taxon>
        <taxon>Poaceae</taxon>
        <taxon>PACMAD clade</taxon>
        <taxon>Panicoideae</taxon>
        <taxon>Andropogonodae</taxon>
        <taxon>Andropogoneae</taxon>
        <taxon>Saccharinae</taxon>
        <taxon>Saccharum</taxon>
        <taxon>Saccharum officinarum species complex</taxon>
    </lineage>
</organism>
<gene>
    <name evidence="1" type="ORF">SS33E24_000008</name>
</gene>
<reference evidence="1" key="1">
    <citation type="submission" date="2018-04" db="EMBL/GenBank/DDBJ databases">
        <title>Comparative Analysis of Homologous Sequences of Saccharum officinarum and Saccharum spontaneum Reveals Independent Polyploidization Events.</title>
        <authorList>
            <person name="Sharma A."/>
            <person name="Song J."/>
            <person name="Lin Q."/>
            <person name="Singh R."/>
            <person name="Ramos N."/>
            <person name="Wang K."/>
            <person name="Zhang J."/>
            <person name="Ming R."/>
            <person name="Yu Q."/>
        </authorList>
    </citation>
    <scope>NUCLEOTIDE SEQUENCE</scope>
</reference>
<accession>A0A678TQE2</accession>
<evidence type="ECO:0000313" key="1">
    <source>
        <dbReference type="EMBL" id="AWA44892.1"/>
    </source>
</evidence>
<dbReference type="EMBL" id="MH182538">
    <property type="protein sequence ID" value="AWA44892.1"/>
    <property type="molecule type" value="Genomic_DNA"/>
</dbReference>
<name>A0A678TQE2_SACSP</name>
<dbReference type="AlphaFoldDB" id="A0A678TQE2"/>
<proteinExistence type="predicted"/>
<sequence>MMVIQHGRLLSLSKLIAPQVLLMRLVQHSVKPMNLLKVHRFVKTIPTTKLTTVINQKVHGHFQQQIMGGQYLTVLLKH</sequence>
<protein>
    <submittedName>
        <fullName evidence="1">Uncharacterized protein</fullName>
    </submittedName>
</protein>